<evidence type="ECO:0000259" key="12">
    <source>
        <dbReference type="Pfam" id="PF02749"/>
    </source>
</evidence>
<dbReference type="InterPro" id="IPR022412">
    <property type="entry name" value="Quinolinate_PRibosylTrfase_N"/>
</dbReference>
<dbReference type="PANTHER" id="PTHR32179:SF3">
    <property type="entry name" value="NICOTINATE-NUCLEOTIDE PYROPHOSPHORYLASE [CARBOXYLATING]"/>
    <property type="match status" value="1"/>
</dbReference>
<dbReference type="EMBL" id="VFRR01000001">
    <property type="protein sequence ID" value="TPE55615.1"/>
    <property type="molecule type" value="Genomic_DNA"/>
</dbReference>
<dbReference type="PANTHER" id="PTHR32179">
    <property type="entry name" value="NICOTINATE-NUCLEOTIDE PYROPHOSPHORYLASE [CARBOXYLATING]"/>
    <property type="match status" value="1"/>
</dbReference>
<dbReference type="InterPro" id="IPR036068">
    <property type="entry name" value="Nicotinate_pribotase-like_C"/>
</dbReference>
<feature type="binding site" evidence="10">
    <location>
        <begin position="244"/>
        <end position="246"/>
    </location>
    <ligand>
        <name>substrate</name>
    </ligand>
</feature>
<dbReference type="Gene3D" id="3.20.20.70">
    <property type="entry name" value="Aldolase class I"/>
    <property type="match status" value="1"/>
</dbReference>
<dbReference type="Proteomes" id="UP000315901">
    <property type="component" value="Unassembled WGS sequence"/>
</dbReference>
<dbReference type="GO" id="GO:0034213">
    <property type="term" value="P:quinolinate catabolic process"/>
    <property type="evidence" value="ECO:0007669"/>
    <property type="project" value="TreeGrafter"/>
</dbReference>
<dbReference type="RefSeq" id="WP_140586732.1">
    <property type="nucleotide sequence ID" value="NZ_VFRR01000001.1"/>
</dbReference>
<feature type="binding site" evidence="10">
    <location>
        <position position="161"/>
    </location>
    <ligand>
        <name>substrate</name>
    </ligand>
</feature>
<dbReference type="InterPro" id="IPR037128">
    <property type="entry name" value="Quinolinate_PRibosylTase_N_sf"/>
</dbReference>
<dbReference type="EC" id="2.4.2.19" evidence="4"/>
<keyword evidence="5" id="KW-0662">Pyridine nucleotide biosynthesis</keyword>
<dbReference type="GO" id="GO:0005737">
    <property type="term" value="C:cytoplasm"/>
    <property type="evidence" value="ECO:0007669"/>
    <property type="project" value="TreeGrafter"/>
</dbReference>
<feature type="domain" description="Quinolinate phosphoribosyl transferase N-terminal" evidence="12">
    <location>
        <begin position="28"/>
        <end position="112"/>
    </location>
</feature>
<comment type="function">
    <text evidence="1">Involved in the catabolism of quinolinic acid (QA).</text>
</comment>
<evidence type="ECO:0000256" key="7">
    <source>
        <dbReference type="ARBA" id="ARBA00022679"/>
    </source>
</evidence>
<dbReference type="InterPro" id="IPR004393">
    <property type="entry name" value="NadC"/>
</dbReference>
<evidence type="ECO:0000256" key="2">
    <source>
        <dbReference type="ARBA" id="ARBA00004893"/>
    </source>
</evidence>
<feature type="binding site" evidence="10">
    <location>
        <position position="200"/>
    </location>
    <ligand>
        <name>substrate</name>
    </ligand>
</feature>
<dbReference type="InterPro" id="IPR002638">
    <property type="entry name" value="Quinolinate_PRibosylTrfase_C"/>
</dbReference>
<organism evidence="13 14">
    <name type="scientific">Maribrevibacterium harenarium</name>
    <dbReference type="NCBI Taxonomy" id="2589817"/>
    <lineage>
        <taxon>Bacteria</taxon>
        <taxon>Pseudomonadati</taxon>
        <taxon>Pseudomonadota</taxon>
        <taxon>Gammaproteobacteria</taxon>
        <taxon>Oceanospirillales</taxon>
        <taxon>Oceanospirillaceae</taxon>
        <taxon>Maribrevibacterium</taxon>
    </lineage>
</organism>
<evidence type="ECO:0000256" key="5">
    <source>
        <dbReference type="ARBA" id="ARBA00022642"/>
    </source>
</evidence>
<feature type="binding site" evidence="10">
    <location>
        <position position="102"/>
    </location>
    <ligand>
        <name>substrate</name>
    </ligand>
</feature>
<keyword evidence="7 9" id="KW-0808">Transferase</keyword>
<dbReference type="Gene3D" id="3.90.1170.20">
    <property type="entry name" value="Quinolinate phosphoribosyl transferase, N-terminal domain"/>
    <property type="match status" value="1"/>
</dbReference>
<comment type="caution">
    <text evidence="13">The sequence shown here is derived from an EMBL/GenBank/DDBJ whole genome shotgun (WGS) entry which is preliminary data.</text>
</comment>
<evidence type="ECO:0000313" key="13">
    <source>
        <dbReference type="EMBL" id="TPE55615.1"/>
    </source>
</evidence>
<dbReference type="FunFam" id="3.20.20.70:FF:000030">
    <property type="entry name" value="Nicotinate-nucleotide pyrophosphorylase, carboxylating"/>
    <property type="match status" value="1"/>
</dbReference>
<evidence type="ECO:0000256" key="4">
    <source>
        <dbReference type="ARBA" id="ARBA00011944"/>
    </source>
</evidence>
<evidence type="ECO:0000256" key="6">
    <source>
        <dbReference type="ARBA" id="ARBA00022676"/>
    </source>
</evidence>
<dbReference type="InterPro" id="IPR013785">
    <property type="entry name" value="Aldolase_TIM"/>
</dbReference>
<dbReference type="NCBIfam" id="TIGR00078">
    <property type="entry name" value="nadC"/>
    <property type="match status" value="1"/>
</dbReference>
<protein>
    <recommendedName>
        <fullName evidence="4">nicotinate-nucleotide diphosphorylase (carboxylating)</fullName>
        <ecNumber evidence="4">2.4.2.19</ecNumber>
    </recommendedName>
    <alternativeName>
        <fullName evidence="8">Quinolinate phosphoribosyltransferase [decarboxylating]</fullName>
    </alternativeName>
</protein>
<gene>
    <name evidence="13" type="primary">nadC</name>
    <name evidence="13" type="ORF">FJM67_00765</name>
</gene>
<feature type="binding site" evidence="10">
    <location>
        <position position="221"/>
    </location>
    <ligand>
        <name>substrate</name>
    </ligand>
</feature>
<keyword evidence="6 9" id="KW-0328">Glycosyltransferase</keyword>
<dbReference type="CDD" id="cd01572">
    <property type="entry name" value="QPRTase"/>
    <property type="match status" value="1"/>
</dbReference>
<evidence type="ECO:0000256" key="3">
    <source>
        <dbReference type="ARBA" id="ARBA00009400"/>
    </source>
</evidence>
<dbReference type="PIRSF" id="PIRSF006250">
    <property type="entry name" value="NadC_ModD"/>
    <property type="match status" value="1"/>
</dbReference>
<feature type="binding site" evidence="10">
    <location>
        <position position="171"/>
    </location>
    <ligand>
        <name>substrate</name>
    </ligand>
</feature>
<dbReference type="AlphaFoldDB" id="A0A501X519"/>
<keyword evidence="14" id="KW-1185">Reference proteome</keyword>
<dbReference type="OrthoDB" id="9782546at2"/>
<comment type="similarity">
    <text evidence="3 9">Belongs to the NadC/ModD family.</text>
</comment>
<comment type="pathway">
    <text evidence="2">Cofactor biosynthesis; NAD(+) biosynthesis; nicotinate D-ribonucleotide from quinolinate: step 1/1.</text>
</comment>
<accession>A0A501X519</accession>
<reference evidence="13 14" key="1">
    <citation type="submission" date="2019-06" db="EMBL/GenBank/DDBJ databases">
        <title>A novel bacterium of genus Marinomonas, isolated from coastal sand.</title>
        <authorList>
            <person name="Huang H."/>
            <person name="Mo K."/>
            <person name="Hu Y."/>
        </authorList>
    </citation>
    <scope>NUCLEOTIDE SEQUENCE [LARGE SCALE GENOMIC DNA]</scope>
    <source>
        <strain evidence="13 14">HB171799</strain>
    </source>
</reference>
<name>A0A501X519_9GAMM</name>
<dbReference type="Pfam" id="PF01729">
    <property type="entry name" value="QRPTase_C"/>
    <property type="match status" value="1"/>
</dbReference>
<proteinExistence type="inferred from homology"/>
<evidence type="ECO:0000259" key="11">
    <source>
        <dbReference type="Pfam" id="PF01729"/>
    </source>
</evidence>
<evidence type="ECO:0000256" key="10">
    <source>
        <dbReference type="PIRSR" id="PIRSR006250-1"/>
    </source>
</evidence>
<sequence length="287" mass="31079">MTIDQQLLLNDIQHHVALSLAEDIGSGDITAQLIPSENTLVATVISREAAVLCGRPWAEEVFRQLDDKVQLTWHFEEGDDLPPNEPFLTLSGSARSILTGERTALNYIQLLSYTTSVARRYADIAKATGFPLTILDTRKTIPSLRLAQKYAVAIGGAANHRVGLYDAFLIKENHIMAAGSIAAAVQQAEHIAPGKPIEIETENLDEVAQAVAAGAHIIMLDNFSLEDMKTAVNTYRGQVKFEASGNMTDEHIKAVAATGVDFISVGAITKHVQAIDLSLRVVKEANL</sequence>
<feature type="binding site" evidence="10">
    <location>
        <begin position="137"/>
        <end position="139"/>
    </location>
    <ligand>
        <name>substrate</name>
    </ligand>
</feature>
<evidence type="ECO:0000256" key="8">
    <source>
        <dbReference type="ARBA" id="ARBA00033102"/>
    </source>
</evidence>
<evidence type="ECO:0000313" key="14">
    <source>
        <dbReference type="Proteomes" id="UP000315901"/>
    </source>
</evidence>
<dbReference type="Pfam" id="PF02749">
    <property type="entry name" value="QRPTase_N"/>
    <property type="match status" value="1"/>
</dbReference>
<feature type="binding site" evidence="10">
    <location>
        <begin position="265"/>
        <end position="267"/>
    </location>
    <ligand>
        <name>substrate</name>
    </ligand>
</feature>
<dbReference type="SUPFAM" id="SSF51690">
    <property type="entry name" value="Nicotinate/Quinolinate PRTase C-terminal domain-like"/>
    <property type="match status" value="1"/>
</dbReference>
<dbReference type="UniPathway" id="UPA00253">
    <property type="reaction ID" value="UER00331"/>
</dbReference>
<evidence type="ECO:0000256" key="9">
    <source>
        <dbReference type="PIRNR" id="PIRNR006250"/>
    </source>
</evidence>
<dbReference type="InterPro" id="IPR027277">
    <property type="entry name" value="NadC/ModD"/>
</dbReference>
<dbReference type="SUPFAM" id="SSF54675">
    <property type="entry name" value="Nicotinate/Quinolinate PRTase N-terminal domain-like"/>
    <property type="match status" value="1"/>
</dbReference>
<evidence type="ECO:0000256" key="1">
    <source>
        <dbReference type="ARBA" id="ARBA00003237"/>
    </source>
</evidence>
<feature type="domain" description="Quinolinate phosphoribosyl transferase C-terminal" evidence="11">
    <location>
        <begin position="117"/>
        <end position="280"/>
    </location>
</feature>
<dbReference type="GO" id="GO:0004514">
    <property type="term" value="F:nicotinate-nucleotide diphosphorylase (carboxylating) activity"/>
    <property type="evidence" value="ECO:0007669"/>
    <property type="project" value="UniProtKB-EC"/>
</dbReference>
<dbReference type="GO" id="GO:0009435">
    <property type="term" value="P:NAD+ biosynthetic process"/>
    <property type="evidence" value="ECO:0007669"/>
    <property type="project" value="UniProtKB-UniPathway"/>
</dbReference>